<dbReference type="EMBL" id="FOSP01000021">
    <property type="protein sequence ID" value="SFK92800.1"/>
    <property type="molecule type" value="Genomic_DNA"/>
</dbReference>
<gene>
    <name evidence="1" type="ORF">SAMN05216302_102146</name>
</gene>
<dbReference type="OrthoDB" id="6165634at2"/>
<keyword evidence="2" id="KW-1185">Reference proteome</keyword>
<dbReference type="AlphaFoldDB" id="A0A1I4DJ51"/>
<protein>
    <submittedName>
        <fullName evidence="1">Uncharacterized protein</fullName>
    </submittedName>
</protein>
<accession>A0A1I4DJ51</accession>
<reference evidence="2" key="1">
    <citation type="submission" date="2016-10" db="EMBL/GenBank/DDBJ databases">
        <authorList>
            <person name="Varghese N."/>
            <person name="Submissions S."/>
        </authorList>
    </citation>
    <scope>NUCLEOTIDE SEQUENCE [LARGE SCALE GENOMIC DNA]</scope>
    <source>
        <strain evidence="2">Nm69</strain>
    </source>
</reference>
<dbReference type="Proteomes" id="UP000199533">
    <property type="component" value="Unassembled WGS sequence"/>
</dbReference>
<proteinExistence type="predicted"/>
<dbReference type="RefSeq" id="WP_090700767.1">
    <property type="nucleotide sequence ID" value="NZ_FOSP01000021.1"/>
</dbReference>
<sequence length="141" mass="17023">MTFSKEQWLDLEDELSRPFGRVKLKCDGYEITAAVERTKMKLVVSIYINGFMKGKWLLDQDCDESRKFLRRVRKYLVNGKKRTELLIKSRKRGAHKEMREFYQGLLDRHSFYVLPYWPNPKAFFRHIRKTCAEIELMDDHN</sequence>
<name>A0A1I4DJ51_9PROT</name>
<organism evidence="1 2">
    <name type="scientific">Nitrosomonas aestuarii</name>
    <dbReference type="NCBI Taxonomy" id="52441"/>
    <lineage>
        <taxon>Bacteria</taxon>
        <taxon>Pseudomonadati</taxon>
        <taxon>Pseudomonadota</taxon>
        <taxon>Betaproteobacteria</taxon>
        <taxon>Nitrosomonadales</taxon>
        <taxon>Nitrosomonadaceae</taxon>
        <taxon>Nitrosomonas</taxon>
    </lineage>
</organism>
<evidence type="ECO:0000313" key="2">
    <source>
        <dbReference type="Proteomes" id="UP000199533"/>
    </source>
</evidence>
<dbReference type="STRING" id="52441.SAMN05216302_102146"/>
<evidence type="ECO:0000313" key="1">
    <source>
        <dbReference type="EMBL" id="SFK92800.1"/>
    </source>
</evidence>